<comment type="caution">
    <text evidence="3">The sequence shown here is derived from an EMBL/GenBank/DDBJ whole genome shotgun (WGS) entry which is preliminary data.</text>
</comment>
<feature type="compositionally biased region" description="Polar residues" evidence="1">
    <location>
        <begin position="264"/>
        <end position="288"/>
    </location>
</feature>
<dbReference type="PANTHER" id="PTHR22929">
    <property type="entry name" value="RNA POLYMERASE III TRANSCRIPTION INITIATION FACTOR B"/>
    <property type="match status" value="1"/>
</dbReference>
<dbReference type="Pfam" id="PF15963">
    <property type="entry name" value="Myb_DNA-bind_7"/>
    <property type="match status" value="1"/>
</dbReference>
<feature type="compositionally biased region" description="Low complexity" evidence="1">
    <location>
        <begin position="125"/>
        <end position="152"/>
    </location>
</feature>
<dbReference type="EMBL" id="CAOQHR010000004">
    <property type="protein sequence ID" value="CAI6333268.1"/>
    <property type="molecule type" value="Genomic_DNA"/>
</dbReference>
<accession>A0A9W4UFB6</accession>
<feature type="compositionally biased region" description="Basic residues" evidence="1">
    <location>
        <begin position="427"/>
        <end position="436"/>
    </location>
</feature>
<proteinExistence type="predicted"/>
<evidence type="ECO:0000259" key="2">
    <source>
        <dbReference type="Pfam" id="PF15963"/>
    </source>
</evidence>
<feature type="compositionally biased region" description="Polar residues" evidence="1">
    <location>
        <begin position="334"/>
        <end position="345"/>
    </location>
</feature>
<organism evidence="3 4">
    <name type="scientific">Periconia digitata</name>
    <dbReference type="NCBI Taxonomy" id="1303443"/>
    <lineage>
        <taxon>Eukaryota</taxon>
        <taxon>Fungi</taxon>
        <taxon>Dikarya</taxon>
        <taxon>Ascomycota</taxon>
        <taxon>Pezizomycotina</taxon>
        <taxon>Dothideomycetes</taxon>
        <taxon>Pleosporomycetidae</taxon>
        <taxon>Pleosporales</taxon>
        <taxon>Massarineae</taxon>
        <taxon>Periconiaceae</taxon>
        <taxon>Periconia</taxon>
    </lineage>
</organism>
<sequence length="819" mass="90531">MLQYSHHRQKCATLVRFSSHQGLRNAPHTERATIHRRIPTIFLLFIHFPSQGQDCIHFAFSLLCCNVGKRLVVMSEGGESQQQPPPPAANANNDKPRPKPVMTSTFINKGAKVFAPKVKGRRRPAAATPTTTSQPPASTDSTSASQAQTQPDIRPADAQLPTPQATQESAIQDATHSEQITTSPSTEAVSVPESSSSITPTSVSIQPQTQTSSVVPAADSLRAIQANFTQPIKDTQAAGPRSEVTRTEPLVSDDGNKASPLPTEPTQSRTDSLQKPTPETNGANNTQNAREDTNTSVAPPEVLPEASPVIDQTEHTSNHRSTPAPAAADPIELPNQTLPWTTVNAAQEEGEETGEGAGVTTTKPKPRAKRRKGPVTLRNMDEEEAEEGEEDADYVKPKRKPAKPRSKKRTTEAVPAGDEVTEDATRPTKKPRRTRRGNTTENAEQTTAGDNAPENDATPARPKANRKPRKRTTQSQDGVIEGEPESNGAQAPRRKGRPPREETPSDAENETIDVETTFMGNLAARNIRVGKLSQREKKMREVNWDEIRAKWREDDALGSSRSREEQAEALRKLNEAAQNSGAIQSQGEQLEIGEDGQFRLKATARVIDQGAEADRYFETMETVAEDDLTNRITHKSFLRNNKRHPQEFMLPGQGRRWNLKDTNDFYDALRMFGTDFMMISTLFPGATRRSIKLKFVREERADPDGIREALHGKVNSDWDQYLINSGRQESDFKDPDEIMRELEEEKRSFNEQIAAAKEAAEEERRQRRLAGIDSDAEEAGEKENANGKKKKGKKDKTVQFAEEGVEILGAVDEDDGWGQ</sequence>
<dbReference type="GO" id="GO:0001156">
    <property type="term" value="F:TFIIIC-class transcription factor complex binding"/>
    <property type="evidence" value="ECO:0007669"/>
    <property type="project" value="TreeGrafter"/>
</dbReference>
<feature type="domain" description="Transcription factor TFIIIB component B'' Myb" evidence="2">
    <location>
        <begin position="654"/>
        <end position="723"/>
    </location>
</feature>
<feature type="compositionally biased region" description="Basic residues" evidence="1">
    <location>
        <begin position="463"/>
        <end position="472"/>
    </location>
</feature>
<dbReference type="GO" id="GO:0000126">
    <property type="term" value="C:transcription factor TFIIIB complex"/>
    <property type="evidence" value="ECO:0007669"/>
    <property type="project" value="TreeGrafter"/>
</dbReference>
<evidence type="ECO:0000256" key="1">
    <source>
        <dbReference type="SAM" id="MobiDB-lite"/>
    </source>
</evidence>
<evidence type="ECO:0000313" key="3">
    <source>
        <dbReference type="EMBL" id="CAI6333268.1"/>
    </source>
</evidence>
<dbReference type="SUPFAM" id="SSF46689">
    <property type="entry name" value="Homeodomain-like"/>
    <property type="match status" value="1"/>
</dbReference>
<protein>
    <recommendedName>
        <fullName evidence="2">Transcription factor TFIIIB component B'' Myb domain-containing protein</fullName>
    </recommendedName>
</protein>
<feature type="region of interest" description="Disordered" evidence="1">
    <location>
        <begin position="76"/>
        <end position="211"/>
    </location>
</feature>
<feature type="compositionally biased region" description="Basic residues" evidence="1">
    <location>
        <begin position="397"/>
        <end position="408"/>
    </location>
</feature>
<dbReference type="PANTHER" id="PTHR22929:SF0">
    <property type="entry name" value="TRANSCRIPTION FACTOR TFIIIB COMPONENT B'' HOMOLOG"/>
    <property type="match status" value="1"/>
</dbReference>
<reference evidence="3" key="1">
    <citation type="submission" date="2023-01" db="EMBL/GenBank/DDBJ databases">
        <authorList>
            <person name="Van Ghelder C."/>
            <person name="Rancurel C."/>
        </authorList>
    </citation>
    <scope>NUCLEOTIDE SEQUENCE</scope>
    <source>
        <strain evidence="3">CNCM I-4278</strain>
    </source>
</reference>
<gene>
    <name evidence="3" type="ORF">PDIGIT_LOCUS6306</name>
</gene>
<name>A0A9W4UFB6_9PLEO</name>
<feature type="compositionally biased region" description="Low complexity" evidence="1">
    <location>
        <begin position="183"/>
        <end position="205"/>
    </location>
</feature>
<dbReference type="GO" id="GO:0070898">
    <property type="term" value="P:RNA polymerase III preinitiation complex assembly"/>
    <property type="evidence" value="ECO:0007669"/>
    <property type="project" value="TreeGrafter"/>
</dbReference>
<feature type="region of interest" description="Disordered" evidence="1">
    <location>
        <begin position="230"/>
        <end position="514"/>
    </location>
</feature>
<dbReference type="InterPro" id="IPR039467">
    <property type="entry name" value="TFIIIB_B''_Myb"/>
</dbReference>
<dbReference type="OrthoDB" id="272624at2759"/>
<evidence type="ECO:0000313" key="4">
    <source>
        <dbReference type="Proteomes" id="UP001152607"/>
    </source>
</evidence>
<feature type="compositionally biased region" description="Acidic residues" evidence="1">
    <location>
        <begin position="504"/>
        <end position="513"/>
    </location>
</feature>
<feature type="compositionally biased region" description="Polar residues" evidence="1">
    <location>
        <begin position="161"/>
        <end position="182"/>
    </location>
</feature>
<feature type="compositionally biased region" description="Basic residues" evidence="1">
    <location>
        <begin position="364"/>
        <end position="373"/>
    </location>
</feature>
<feature type="compositionally biased region" description="Acidic residues" evidence="1">
    <location>
        <begin position="381"/>
        <end position="392"/>
    </location>
</feature>
<dbReference type="InterPro" id="IPR009057">
    <property type="entry name" value="Homeodomain-like_sf"/>
</dbReference>
<keyword evidence="4" id="KW-1185">Reference proteome</keyword>
<feature type="region of interest" description="Disordered" evidence="1">
    <location>
        <begin position="755"/>
        <end position="799"/>
    </location>
</feature>
<dbReference type="AlphaFoldDB" id="A0A9W4UFB6"/>
<dbReference type="Proteomes" id="UP001152607">
    <property type="component" value="Unassembled WGS sequence"/>
</dbReference>